<dbReference type="Proteomes" id="UP001202961">
    <property type="component" value="Unassembled WGS sequence"/>
</dbReference>
<feature type="region of interest" description="Disordered" evidence="1">
    <location>
        <begin position="252"/>
        <end position="277"/>
    </location>
</feature>
<dbReference type="InterPro" id="IPR017740">
    <property type="entry name" value="TssA-like"/>
</dbReference>
<protein>
    <submittedName>
        <fullName evidence="3">Type VI secretion system protein TssA</fullName>
    </submittedName>
</protein>
<dbReference type="PANTHER" id="PTHR37951">
    <property type="entry name" value="CYTOPLASMIC PROTEIN-RELATED"/>
    <property type="match status" value="1"/>
</dbReference>
<gene>
    <name evidence="3" type="primary">tssA</name>
    <name evidence="3" type="ORF">NB063_04520</name>
</gene>
<reference evidence="3 4" key="1">
    <citation type="journal article" date="2022" name="Syst. Appl. Microbiol.">
        <title>Rhodopirellula aestuarii sp. nov., a novel member of the genus Rhodopirellula isolated from brackish sediments collected in the Tagus River estuary, Portugal.</title>
        <authorList>
            <person name="Vitorino I.R."/>
            <person name="Klimek D."/>
            <person name="Calusinska M."/>
            <person name="Lobo-da-Cunha A."/>
            <person name="Vasconcelos V."/>
            <person name="Lage O.M."/>
        </authorList>
    </citation>
    <scope>NUCLEOTIDE SEQUENCE [LARGE SCALE GENOMIC DNA]</scope>
    <source>
        <strain evidence="3 4">ICT_H3.1</strain>
    </source>
</reference>
<dbReference type="Pfam" id="PF06812">
    <property type="entry name" value="ImpA_N"/>
    <property type="match status" value="1"/>
</dbReference>
<comment type="caution">
    <text evidence="3">The sequence shown here is derived from an EMBL/GenBank/DDBJ whole genome shotgun (WGS) entry which is preliminary data.</text>
</comment>
<proteinExistence type="predicted"/>
<keyword evidence="4" id="KW-1185">Reference proteome</keyword>
<dbReference type="RefSeq" id="WP_250927553.1">
    <property type="nucleotide sequence ID" value="NZ_JAMQBK010000014.1"/>
</dbReference>
<feature type="region of interest" description="Disordered" evidence="1">
    <location>
        <begin position="1"/>
        <end position="21"/>
    </location>
</feature>
<dbReference type="PANTHER" id="PTHR37951:SF1">
    <property type="entry name" value="TYPE VI SECRETION SYSTEM COMPONENT TSSA1"/>
    <property type="match status" value="1"/>
</dbReference>
<evidence type="ECO:0000313" key="4">
    <source>
        <dbReference type="Proteomes" id="UP001202961"/>
    </source>
</evidence>
<feature type="domain" description="ImpA N-terminal" evidence="2">
    <location>
        <begin position="10"/>
        <end position="133"/>
    </location>
</feature>
<dbReference type="NCBIfam" id="TIGR03363">
    <property type="entry name" value="VI_chp_8"/>
    <property type="match status" value="1"/>
</dbReference>
<dbReference type="InterPro" id="IPR010657">
    <property type="entry name" value="ImpA_N"/>
</dbReference>
<evidence type="ECO:0000259" key="2">
    <source>
        <dbReference type="Pfam" id="PF06812"/>
    </source>
</evidence>
<organism evidence="3 4">
    <name type="scientific">Aporhodopirellula aestuarii</name>
    <dbReference type="NCBI Taxonomy" id="2950107"/>
    <lineage>
        <taxon>Bacteria</taxon>
        <taxon>Pseudomonadati</taxon>
        <taxon>Planctomycetota</taxon>
        <taxon>Planctomycetia</taxon>
        <taxon>Pirellulales</taxon>
        <taxon>Pirellulaceae</taxon>
        <taxon>Aporhodopirellula</taxon>
    </lineage>
</organism>
<sequence length="351" mass="37899">MSSLDLESLLTPVSDDEPSGQDLEYDLQAVALDQAVKGKQEQQFGDTIIEAEEPDWKTVHKLAVELLARTKDLRIAVHLANASLAVGGLAEFRDVASLIESYLTDFWSSVHPVLDADDDDDPTERVNAVASLRDPSTTLRLLKQSPLIQVPGIGPITLMDLEIARGDIAAPEGGDPPISMSTIDGAFQGCDVNMLRETLSVVSDIRQKLSAIESAITSKVGVSQAVSLDPIVDVVTEIEGFVQGYLQKRQVDSSESAESESEAVSGETPAAAESVPAQPVGCGEIRKREDVIRAIDRICDYYEKYEPSSPLPLLLNRAKRLVTASFMEIIQDLTPDALQQAEQIGGGRSDD</sequence>
<evidence type="ECO:0000313" key="3">
    <source>
        <dbReference type="EMBL" id="MCM2369882.1"/>
    </source>
</evidence>
<evidence type="ECO:0000256" key="1">
    <source>
        <dbReference type="SAM" id="MobiDB-lite"/>
    </source>
</evidence>
<accession>A0ABT0TZ99</accession>
<dbReference type="EMBL" id="JAMQBK010000014">
    <property type="protein sequence ID" value="MCM2369882.1"/>
    <property type="molecule type" value="Genomic_DNA"/>
</dbReference>
<name>A0ABT0TZ99_9BACT</name>